<dbReference type="PANTHER" id="PTHR31339">
    <property type="entry name" value="PECTIN LYASE-RELATED"/>
    <property type="match status" value="1"/>
</dbReference>
<evidence type="ECO:0000256" key="2">
    <source>
        <dbReference type="ARBA" id="ARBA00022801"/>
    </source>
</evidence>
<evidence type="ECO:0000259" key="6">
    <source>
        <dbReference type="Pfam" id="PF12708"/>
    </source>
</evidence>
<dbReference type="Gene3D" id="2.160.20.10">
    <property type="entry name" value="Single-stranded right-handed beta-helix, Pectin lyase-like"/>
    <property type="match status" value="1"/>
</dbReference>
<feature type="domain" description="Rhamnogalacturonase A/B/Epimerase-like pectate lyase" evidence="6">
    <location>
        <begin position="26"/>
        <end position="79"/>
    </location>
</feature>
<proteinExistence type="inferred from homology"/>
<dbReference type="Pfam" id="PF00295">
    <property type="entry name" value="Glyco_hydro_28"/>
    <property type="match status" value="1"/>
</dbReference>
<reference evidence="7" key="1">
    <citation type="journal article" date="2014" name="Int. J. Syst. Evol. Microbiol.">
        <title>Complete genome sequence of Corynebacterium casei LMG S-19264T (=DSM 44701T), isolated from a smear-ripened cheese.</title>
        <authorList>
            <consortium name="US DOE Joint Genome Institute (JGI-PGF)"/>
            <person name="Walter F."/>
            <person name="Albersmeier A."/>
            <person name="Kalinowski J."/>
            <person name="Ruckert C."/>
        </authorList>
    </citation>
    <scope>NUCLEOTIDE SEQUENCE</scope>
    <source>
        <strain evidence="7">JCM 3086</strain>
    </source>
</reference>
<keyword evidence="2 4" id="KW-0378">Hydrolase</keyword>
<evidence type="ECO:0000256" key="4">
    <source>
        <dbReference type="RuleBase" id="RU361169"/>
    </source>
</evidence>
<reference evidence="7" key="2">
    <citation type="submission" date="2020-09" db="EMBL/GenBank/DDBJ databases">
        <authorList>
            <person name="Sun Q."/>
            <person name="Ohkuma M."/>
        </authorList>
    </citation>
    <scope>NUCLEOTIDE SEQUENCE</scope>
    <source>
        <strain evidence="7">JCM 3086</strain>
    </source>
</reference>
<comment type="similarity">
    <text evidence="1 4">Belongs to the glycosyl hydrolase 28 family.</text>
</comment>
<dbReference type="Proteomes" id="UP000657574">
    <property type="component" value="Unassembled WGS sequence"/>
</dbReference>
<dbReference type="InterPro" id="IPR012334">
    <property type="entry name" value="Pectin_lyas_fold"/>
</dbReference>
<evidence type="ECO:0000256" key="5">
    <source>
        <dbReference type="SAM" id="MobiDB-lite"/>
    </source>
</evidence>
<dbReference type="InterPro" id="IPR024535">
    <property type="entry name" value="RHGA/B-epi-like_pectate_lyase"/>
</dbReference>
<dbReference type="RefSeq" id="WP_189317142.1">
    <property type="nucleotide sequence ID" value="NZ_BMQA01000088.1"/>
</dbReference>
<gene>
    <name evidence="7" type="ORF">GCM10010121_090630</name>
</gene>
<dbReference type="InterPro" id="IPR000743">
    <property type="entry name" value="Glyco_hydro_28"/>
</dbReference>
<dbReference type="GO" id="GO:0004650">
    <property type="term" value="F:polygalacturonase activity"/>
    <property type="evidence" value="ECO:0007669"/>
    <property type="project" value="InterPro"/>
</dbReference>
<dbReference type="EMBL" id="BMQA01000088">
    <property type="protein sequence ID" value="GGJ65792.1"/>
    <property type="molecule type" value="Genomic_DNA"/>
</dbReference>
<dbReference type="InterPro" id="IPR011050">
    <property type="entry name" value="Pectin_lyase_fold/virulence"/>
</dbReference>
<dbReference type="Pfam" id="PF12708">
    <property type="entry name" value="Pect-lyase_RHGA_epim"/>
    <property type="match status" value="1"/>
</dbReference>
<evidence type="ECO:0000256" key="1">
    <source>
        <dbReference type="ARBA" id="ARBA00008834"/>
    </source>
</evidence>
<evidence type="ECO:0000313" key="7">
    <source>
        <dbReference type="EMBL" id="GGJ65792.1"/>
    </source>
</evidence>
<comment type="caution">
    <text evidence="7">The sequence shown here is derived from an EMBL/GenBank/DDBJ whole genome shotgun (WGS) entry which is preliminary data.</text>
</comment>
<feature type="region of interest" description="Disordered" evidence="5">
    <location>
        <begin position="1"/>
        <end position="21"/>
    </location>
</feature>
<sequence>MSTTRTADPAGAPPRSPAPGALPVFRVDGFGAVADGRTKDTGAVQAAIDAAHAAGGGVAYLPPGTYLSGGIELRSRVALHLEAGATLLGSTDLADYPAHEGPPADCDAGQRHLVFARGACDIAITGRGTIDGQGPAFWEPSGRPATPPDRLWADVVTHDWKPVGDNDRPSPMIEFAECRNVRVEDVTLRNSAGWTLRPIACDTVLIRGVVIRNRIDGINTDGIDPTACQNVIITACDIETGDDAICLKSENPYGELRVTRNVVVSDCVLSCCCNAFKLGTATRGGFEDVTFTNSVVHNGDVPLNERVISGIAVEMVDGGWVDGVTVSGIRMRNTRTPVFIRLGNRGWGQPTPVPGRLRRVRISDVDATGAILTSSVTGVAEQPVEDVVLSGIRIETDEGGHPEWVDREIPEEVAEYPEARMFGRLPAYGLYVRHARGIRLRDVEVVSTVRDPRPLLVADDVADLAVSAVAGPAPGPGAALLDLRDTRDAFVSGSRAPHGTGTFLKVSGSRSTDIALAGNELSRARVQVAVTGGASPDSVTGAAPAPRGT</sequence>
<dbReference type="PANTHER" id="PTHR31339:SF9">
    <property type="entry name" value="PLASMIN AND FIBRONECTIN-BINDING PROTEIN A"/>
    <property type="match status" value="1"/>
</dbReference>
<keyword evidence="8" id="KW-1185">Reference proteome</keyword>
<dbReference type="AlphaFoldDB" id="A0A917ULI2"/>
<accession>A0A917ULI2</accession>
<protein>
    <submittedName>
        <fullName evidence="7">Exo-poly-alpha-D-galacturonosidase</fullName>
    </submittedName>
</protein>
<dbReference type="SUPFAM" id="SSF51126">
    <property type="entry name" value="Pectin lyase-like"/>
    <property type="match status" value="1"/>
</dbReference>
<dbReference type="GO" id="GO:0005975">
    <property type="term" value="P:carbohydrate metabolic process"/>
    <property type="evidence" value="ECO:0007669"/>
    <property type="project" value="InterPro"/>
</dbReference>
<keyword evidence="3 4" id="KW-0326">Glycosidase</keyword>
<evidence type="ECO:0000313" key="8">
    <source>
        <dbReference type="Proteomes" id="UP000657574"/>
    </source>
</evidence>
<dbReference type="SMART" id="SM00710">
    <property type="entry name" value="PbH1"/>
    <property type="match status" value="7"/>
</dbReference>
<name>A0A917ULI2_9ACTN</name>
<evidence type="ECO:0000256" key="3">
    <source>
        <dbReference type="ARBA" id="ARBA00023295"/>
    </source>
</evidence>
<dbReference type="InterPro" id="IPR006626">
    <property type="entry name" value="PbH1"/>
</dbReference>
<organism evidence="7 8">
    <name type="scientific">Streptomyces brasiliensis</name>
    <dbReference type="NCBI Taxonomy" id="1954"/>
    <lineage>
        <taxon>Bacteria</taxon>
        <taxon>Bacillati</taxon>
        <taxon>Actinomycetota</taxon>
        <taxon>Actinomycetes</taxon>
        <taxon>Kitasatosporales</taxon>
        <taxon>Streptomycetaceae</taxon>
        <taxon>Streptomyces</taxon>
    </lineage>
</organism>
<dbReference type="InterPro" id="IPR051801">
    <property type="entry name" value="GH28_Enzymes"/>
</dbReference>